<evidence type="ECO:0000313" key="1">
    <source>
        <dbReference type="EMBL" id="MFC6673193.1"/>
    </source>
</evidence>
<dbReference type="Proteomes" id="UP001596422">
    <property type="component" value="Unassembled WGS sequence"/>
</dbReference>
<reference evidence="2" key="1">
    <citation type="journal article" date="2019" name="Int. J. Syst. Evol. Microbiol.">
        <title>The Global Catalogue of Microorganisms (GCM) 10K type strain sequencing project: providing services to taxonomists for standard genome sequencing and annotation.</title>
        <authorList>
            <consortium name="The Broad Institute Genomics Platform"/>
            <consortium name="The Broad Institute Genome Sequencing Center for Infectious Disease"/>
            <person name="Wu L."/>
            <person name="Ma J."/>
        </authorList>
    </citation>
    <scope>NUCLEOTIDE SEQUENCE [LARGE SCALE GENOMIC DNA]</scope>
    <source>
        <strain evidence="2">NBRC 111756</strain>
    </source>
</reference>
<organism evidence="1 2">
    <name type="scientific">Marinobacterium aestuariivivens</name>
    <dbReference type="NCBI Taxonomy" id="1698799"/>
    <lineage>
        <taxon>Bacteria</taxon>
        <taxon>Pseudomonadati</taxon>
        <taxon>Pseudomonadota</taxon>
        <taxon>Gammaproteobacteria</taxon>
        <taxon>Oceanospirillales</taxon>
        <taxon>Oceanospirillaceae</taxon>
        <taxon>Marinobacterium</taxon>
    </lineage>
</organism>
<dbReference type="EMBL" id="JBHSWE010000001">
    <property type="protein sequence ID" value="MFC6673193.1"/>
    <property type="molecule type" value="Genomic_DNA"/>
</dbReference>
<gene>
    <name evidence="1" type="ORF">ACFQDL_26220</name>
</gene>
<keyword evidence="2" id="KW-1185">Reference proteome</keyword>
<sequence>MPGYRQDLQDPNGHGVYCEVHGELAQMIERHTKKGRPLGATGFVENLGV</sequence>
<dbReference type="RefSeq" id="WP_379911575.1">
    <property type="nucleotide sequence ID" value="NZ_JBHSWE010000001.1"/>
</dbReference>
<name>A0ABW2A6U9_9GAMM</name>
<comment type="caution">
    <text evidence="1">The sequence shown here is derived from an EMBL/GenBank/DDBJ whole genome shotgun (WGS) entry which is preliminary data.</text>
</comment>
<protein>
    <submittedName>
        <fullName evidence="1">Uncharacterized protein</fullName>
    </submittedName>
</protein>
<accession>A0ABW2A6U9</accession>
<evidence type="ECO:0000313" key="2">
    <source>
        <dbReference type="Proteomes" id="UP001596422"/>
    </source>
</evidence>
<proteinExistence type="predicted"/>